<evidence type="ECO:0000256" key="1">
    <source>
        <dbReference type="SAM" id="MobiDB-lite"/>
    </source>
</evidence>
<keyword evidence="2" id="KW-0732">Signal</keyword>
<reference evidence="3" key="1">
    <citation type="submission" date="2020-02" db="EMBL/GenBank/DDBJ databases">
        <authorList>
            <person name="Meier V. D."/>
        </authorList>
    </citation>
    <scope>NUCLEOTIDE SEQUENCE</scope>
    <source>
        <strain evidence="3">AVDCRST_MAG93</strain>
    </source>
</reference>
<feature type="compositionally biased region" description="Acidic residues" evidence="1">
    <location>
        <begin position="75"/>
        <end position="85"/>
    </location>
</feature>
<evidence type="ECO:0000313" key="3">
    <source>
        <dbReference type="EMBL" id="CAA9294619.1"/>
    </source>
</evidence>
<proteinExistence type="predicted"/>
<name>A0A6J4K342_9CHLR</name>
<feature type="region of interest" description="Disordered" evidence="1">
    <location>
        <begin position="75"/>
        <end position="110"/>
    </location>
</feature>
<evidence type="ECO:0000256" key="2">
    <source>
        <dbReference type="SAM" id="SignalP"/>
    </source>
</evidence>
<dbReference type="AlphaFoldDB" id="A0A6J4K342"/>
<sequence>MRKMTILAAMLALAVMMMAASPAMAQDRFDRLENRLENRLDRFDDGFFFVDGFFSDGFDRFDRFDRFDFDDGISQDFDQEADSGDVDQSFEASSDGDNSNQSVGIQSVTNTGNAQSQFGFTQFDSEIDDFEFEDGGADIDVSPEFDLESDQSVDQAAAAG</sequence>
<accession>A0A6J4K342</accession>
<dbReference type="EMBL" id="CADCTR010001408">
    <property type="protein sequence ID" value="CAA9294619.1"/>
    <property type="molecule type" value="Genomic_DNA"/>
</dbReference>
<feature type="compositionally biased region" description="Acidic residues" evidence="1">
    <location>
        <begin position="132"/>
        <end position="151"/>
    </location>
</feature>
<feature type="signal peptide" evidence="2">
    <location>
        <begin position="1"/>
        <end position="25"/>
    </location>
</feature>
<gene>
    <name evidence="3" type="ORF">AVDCRST_MAG93-4160</name>
</gene>
<feature type="region of interest" description="Disordered" evidence="1">
    <location>
        <begin position="132"/>
        <end position="160"/>
    </location>
</feature>
<feature type="chain" id="PRO_5026769298" evidence="2">
    <location>
        <begin position="26"/>
        <end position="160"/>
    </location>
</feature>
<organism evidence="3">
    <name type="scientific">uncultured Chloroflexia bacterium</name>
    <dbReference type="NCBI Taxonomy" id="1672391"/>
    <lineage>
        <taxon>Bacteria</taxon>
        <taxon>Bacillati</taxon>
        <taxon>Chloroflexota</taxon>
        <taxon>Chloroflexia</taxon>
        <taxon>environmental samples</taxon>
    </lineage>
</organism>
<feature type="compositionally biased region" description="Polar residues" evidence="1">
    <location>
        <begin position="90"/>
        <end position="110"/>
    </location>
</feature>
<protein>
    <submittedName>
        <fullName evidence="3">Uncharacterized protein</fullName>
    </submittedName>
</protein>